<organism evidence="1 2">
    <name type="scientific">Rotaria magnacalcarata</name>
    <dbReference type="NCBI Taxonomy" id="392030"/>
    <lineage>
        <taxon>Eukaryota</taxon>
        <taxon>Metazoa</taxon>
        <taxon>Spiralia</taxon>
        <taxon>Gnathifera</taxon>
        <taxon>Rotifera</taxon>
        <taxon>Eurotatoria</taxon>
        <taxon>Bdelloidea</taxon>
        <taxon>Philodinida</taxon>
        <taxon>Philodinidae</taxon>
        <taxon>Rotaria</taxon>
    </lineage>
</organism>
<comment type="caution">
    <text evidence="1">The sequence shown here is derived from an EMBL/GenBank/DDBJ whole genome shotgun (WGS) entry which is preliminary data.</text>
</comment>
<gene>
    <name evidence="1" type="ORF">SMN809_LOCUS57891</name>
</gene>
<sequence length="17" mass="1924">MRRPLFVLHDGPPFANG</sequence>
<evidence type="ECO:0000313" key="1">
    <source>
        <dbReference type="EMBL" id="CAF5026437.1"/>
    </source>
</evidence>
<protein>
    <submittedName>
        <fullName evidence="1">Uncharacterized protein</fullName>
    </submittedName>
</protein>
<name>A0A8S3DTA3_9BILA</name>
<accession>A0A8S3DTA3</accession>
<dbReference type="EMBL" id="CAJOBI010214574">
    <property type="protein sequence ID" value="CAF5026437.1"/>
    <property type="molecule type" value="Genomic_DNA"/>
</dbReference>
<dbReference type="AlphaFoldDB" id="A0A8S3DTA3"/>
<evidence type="ECO:0000313" key="2">
    <source>
        <dbReference type="Proteomes" id="UP000676336"/>
    </source>
</evidence>
<reference evidence="1" key="1">
    <citation type="submission" date="2021-02" db="EMBL/GenBank/DDBJ databases">
        <authorList>
            <person name="Nowell W R."/>
        </authorList>
    </citation>
    <scope>NUCLEOTIDE SEQUENCE</scope>
</reference>
<proteinExistence type="predicted"/>
<dbReference type="Proteomes" id="UP000676336">
    <property type="component" value="Unassembled WGS sequence"/>
</dbReference>
<feature type="non-terminal residue" evidence="1">
    <location>
        <position position="17"/>
    </location>
</feature>